<keyword evidence="2" id="KW-0238">DNA-binding</keyword>
<dbReference type="SMART" id="SM00342">
    <property type="entry name" value="HTH_ARAC"/>
    <property type="match status" value="1"/>
</dbReference>
<dbReference type="Pfam" id="PF12833">
    <property type="entry name" value="HTH_18"/>
    <property type="match status" value="1"/>
</dbReference>
<evidence type="ECO:0000313" key="5">
    <source>
        <dbReference type="EMBL" id="NIJ58323.1"/>
    </source>
</evidence>
<dbReference type="EMBL" id="JAASQI010000004">
    <property type="protein sequence ID" value="NIJ58323.1"/>
    <property type="molecule type" value="Genomic_DNA"/>
</dbReference>
<dbReference type="Proteomes" id="UP001429580">
    <property type="component" value="Unassembled WGS sequence"/>
</dbReference>
<organism evidence="5 6">
    <name type="scientific">Pseudochelatococcus lubricantis</name>
    <dbReference type="NCBI Taxonomy" id="1538102"/>
    <lineage>
        <taxon>Bacteria</taxon>
        <taxon>Pseudomonadati</taxon>
        <taxon>Pseudomonadota</taxon>
        <taxon>Alphaproteobacteria</taxon>
        <taxon>Hyphomicrobiales</taxon>
        <taxon>Chelatococcaceae</taxon>
        <taxon>Pseudochelatococcus</taxon>
    </lineage>
</organism>
<proteinExistence type="predicted"/>
<reference evidence="5 6" key="1">
    <citation type="submission" date="2020-03" db="EMBL/GenBank/DDBJ databases">
        <title>Genomic Encyclopedia of Type Strains, Phase IV (KMG-IV): sequencing the most valuable type-strain genomes for metagenomic binning, comparative biology and taxonomic classification.</title>
        <authorList>
            <person name="Goeker M."/>
        </authorList>
    </citation>
    <scope>NUCLEOTIDE SEQUENCE [LARGE SCALE GENOMIC DNA]</scope>
    <source>
        <strain evidence="5 6">DSM 103870</strain>
    </source>
</reference>
<dbReference type="PANTHER" id="PTHR46796:SF6">
    <property type="entry name" value="ARAC SUBFAMILY"/>
    <property type="match status" value="1"/>
</dbReference>
<evidence type="ECO:0000259" key="4">
    <source>
        <dbReference type="PROSITE" id="PS01124"/>
    </source>
</evidence>
<keyword evidence="1" id="KW-0805">Transcription regulation</keyword>
<accession>A0ABX0UZD7</accession>
<protein>
    <submittedName>
        <fullName evidence="5">AraC-like DNA-binding protein</fullName>
    </submittedName>
</protein>
<keyword evidence="3" id="KW-0804">Transcription</keyword>
<dbReference type="PANTHER" id="PTHR46796">
    <property type="entry name" value="HTH-TYPE TRANSCRIPTIONAL ACTIVATOR RHAS-RELATED"/>
    <property type="match status" value="1"/>
</dbReference>
<evidence type="ECO:0000256" key="1">
    <source>
        <dbReference type="ARBA" id="ARBA00023015"/>
    </source>
</evidence>
<dbReference type="PROSITE" id="PS01124">
    <property type="entry name" value="HTH_ARAC_FAMILY_2"/>
    <property type="match status" value="1"/>
</dbReference>
<evidence type="ECO:0000256" key="3">
    <source>
        <dbReference type="ARBA" id="ARBA00023163"/>
    </source>
</evidence>
<feature type="domain" description="HTH araC/xylS-type" evidence="4">
    <location>
        <begin position="89"/>
        <end position="187"/>
    </location>
</feature>
<name>A0ABX0UZD7_9HYPH</name>
<evidence type="ECO:0000313" key="6">
    <source>
        <dbReference type="Proteomes" id="UP001429580"/>
    </source>
</evidence>
<comment type="caution">
    <text evidence="5">The sequence shown here is derived from an EMBL/GenBank/DDBJ whole genome shotgun (WGS) entry which is preliminary data.</text>
</comment>
<dbReference type="InterPro" id="IPR018060">
    <property type="entry name" value="HTH_AraC"/>
</dbReference>
<dbReference type="InterPro" id="IPR009057">
    <property type="entry name" value="Homeodomain-like_sf"/>
</dbReference>
<keyword evidence="6" id="KW-1185">Reference proteome</keyword>
<dbReference type="RefSeq" id="WP_166952265.1">
    <property type="nucleotide sequence ID" value="NZ_JAASQI010000004.1"/>
</dbReference>
<dbReference type="Gene3D" id="1.10.10.60">
    <property type="entry name" value="Homeodomain-like"/>
    <property type="match status" value="1"/>
</dbReference>
<sequence>MRLLNDMPDGEFNEGTFELRLPGPGRADDRARALARLVASGVDKDDPAGEACADSFIAVFSVHLLRKHPSVKDPGPSQFSGGLSPGTWRRVNDFIHGHLGEALSLQRMAAVARLSSSHFARAFRESTGNSPHRYVVACRLARARKLIIDTFMPLAEVAKACGFSSNSHLTATMRQAWGVTPTDLRRQR</sequence>
<evidence type="ECO:0000256" key="2">
    <source>
        <dbReference type="ARBA" id="ARBA00023125"/>
    </source>
</evidence>
<gene>
    <name evidence="5" type="ORF">FHS82_002165</name>
</gene>
<dbReference type="SUPFAM" id="SSF46689">
    <property type="entry name" value="Homeodomain-like"/>
    <property type="match status" value="2"/>
</dbReference>
<dbReference type="InterPro" id="IPR050204">
    <property type="entry name" value="AraC_XylS_family_regulators"/>
</dbReference>